<reference evidence="2 3" key="1">
    <citation type="submission" date="2018-08" db="EMBL/GenBank/DDBJ databases">
        <title>Lysobacter sp. zong2l5, whole genome shotgun sequence.</title>
        <authorList>
            <person name="Zhang X."/>
            <person name="Feng G."/>
            <person name="Zhu H."/>
        </authorList>
    </citation>
    <scope>NUCLEOTIDE SEQUENCE [LARGE SCALE GENOMIC DNA]</scope>
    <source>
        <strain evidence="3">zong2l5</strain>
    </source>
</reference>
<feature type="transmembrane region" description="Helical" evidence="1">
    <location>
        <begin position="63"/>
        <end position="81"/>
    </location>
</feature>
<protein>
    <recommendedName>
        <fullName evidence="4">DUF2306 domain-containing protein</fullName>
    </recommendedName>
</protein>
<keyword evidence="3" id="KW-1185">Reference proteome</keyword>
<feature type="transmembrane region" description="Helical" evidence="1">
    <location>
        <begin position="39"/>
        <end position="57"/>
    </location>
</feature>
<evidence type="ECO:0008006" key="4">
    <source>
        <dbReference type="Google" id="ProtNLM"/>
    </source>
</evidence>
<feature type="transmembrane region" description="Helical" evidence="1">
    <location>
        <begin position="133"/>
        <end position="154"/>
    </location>
</feature>
<feature type="transmembrane region" description="Helical" evidence="1">
    <location>
        <begin position="6"/>
        <end position="27"/>
    </location>
</feature>
<keyword evidence="1" id="KW-1133">Transmembrane helix</keyword>
<dbReference type="RefSeq" id="WP_115857976.1">
    <property type="nucleotide sequence ID" value="NZ_QTSU01000001.1"/>
</dbReference>
<accession>A0A371K3V9</accession>
<dbReference type="Proteomes" id="UP000264492">
    <property type="component" value="Unassembled WGS sequence"/>
</dbReference>
<evidence type="ECO:0000313" key="2">
    <source>
        <dbReference type="EMBL" id="RDZ28537.1"/>
    </source>
</evidence>
<proteinExistence type="predicted"/>
<keyword evidence="1" id="KW-0472">Membrane</keyword>
<gene>
    <name evidence="2" type="ORF">DX914_05240</name>
</gene>
<comment type="caution">
    <text evidence="2">The sequence shown here is derived from an EMBL/GenBank/DDBJ whole genome shotgun (WGS) entry which is preliminary data.</text>
</comment>
<evidence type="ECO:0000313" key="3">
    <source>
        <dbReference type="Proteomes" id="UP000264492"/>
    </source>
</evidence>
<name>A0A371K3V9_9GAMM</name>
<dbReference type="EMBL" id="QTSU01000001">
    <property type="protein sequence ID" value="RDZ28537.1"/>
    <property type="molecule type" value="Genomic_DNA"/>
</dbReference>
<evidence type="ECO:0000256" key="1">
    <source>
        <dbReference type="SAM" id="Phobius"/>
    </source>
</evidence>
<feature type="transmembrane region" description="Helical" evidence="1">
    <location>
        <begin position="93"/>
        <end position="113"/>
    </location>
</feature>
<sequence>MLGITGFGMFHTLLGLVAVAAGFAALIRHGQIALASRSGRAFVWLTLATCITGFFIFRHGGFGKPHVLGIVTLLVLAMAWYAERRRGFGRASAYVAIVGYSLALFFHFIPGYTETLTRVPVAQPWASGPEDPKLLALVGGTFVVYLIGVSWQLLRLRSRLRLAAVSGNPGAA</sequence>
<dbReference type="OrthoDB" id="6196651at2"/>
<dbReference type="AlphaFoldDB" id="A0A371K3V9"/>
<keyword evidence="1" id="KW-0812">Transmembrane</keyword>
<organism evidence="2 3">
    <name type="scientific">Lysobacter silvisoli</name>
    <dbReference type="NCBI Taxonomy" id="2293254"/>
    <lineage>
        <taxon>Bacteria</taxon>
        <taxon>Pseudomonadati</taxon>
        <taxon>Pseudomonadota</taxon>
        <taxon>Gammaproteobacteria</taxon>
        <taxon>Lysobacterales</taxon>
        <taxon>Lysobacteraceae</taxon>
        <taxon>Lysobacter</taxon>
    </lineage>
</organism>